<dbReference type="RefSeq" id="WP_349244433.1">
    <property type="nucleotide sequence ID" value="NZ_JASCXX010000008.1"/>
</dbReference>
<dbReference type="SUPFAM" id="SSF46785">
    <property type="entry name" value="Winged helix' DNA-binding domain"/>
    <property type="match status" value="1"/>
</dbReference>
<dbReference type="InterPro" id="IPR036388">
    <property type="entry name" value="WH-like_DNA-bd_sf"/>
</dbReference>
<evidence type="ECO:0000313" key="1">
    <source>
        <dbReference type="EMBL" id="MDI6449024.1"/>
    </source>
</evidence>
<dbReference type="GO" id="GO:0003700">
    <property type="term" value="F:DNA-binding transcription factor activity"/>
    <property type="evidence" value="ECO:0007669"/>
    <property type="project" value="TreeGrafter"/>
</dbReference>
<dbReference type="InterPro" id="IPR030489">
    <property type="entry name" value="TR_Rrf2-type_CS"/>
</dbReference>
<dbReference type="PANTHER" id="PTHR33221">
    <property type="entry name" value="WINGED HELIX-TURN-HELIX TRANSCRIPTIONAL REGULATOR, RRF2 FAMILY"/>
    <property type="match status" value="1"/>
</dbReference>
<protein>
    <submittedName>
        <fullName evidence="1">Rrf2 family transcriptional regulator</fullName>
    </submittedName>
</protein>
<dbReference type="PANTHER" id="PTHR33221:SF15">
    <property type="entry name" value="HTH-TYPE TRANSCRIPTIONAL REGULATOR YWGB-RELATED"/>
    <property type="match status" value="1"/>
</dbReference>
<dbReference type="PROSITE" id="PS51197">
    <property type="entry name" value="HTH_RRF2_2"/>
    <property type="match status" value="1"/>
</dbReference>
<proteinExistence type="predicted"/>
<dbReference type="GO" id="GO:0005829">
    <property type="term" value="C:cytosol"/>
    <property type="evidence" value="ECO:0007669"/>
    <property type="project" value="TreeGrafter"/>
</dbReference>
<keyword evidence="2" id="KW-1185">Reference proteome</keyword>
<accession>A0AAW6TXN9</accession>
<dbReference type="EMBL" id="JASCXX010000008">
    <property type="protein sequence ID" value="MDI6449024.1"/>
    <property type="molecule type" value="Genomic_DNA"/>
</dbReference>
<evidence type="ECO:0000313" key="2">
    <source>
        <dbReference type="Proteomes" id="UP001431776"/>
    </source>
</evidence>
<dbReference type="PROSITE" id="PS01332">
    <property type="entry name" value="HTH_RRF2_1"/>
    <property type="match status" value="1"/>
</dbReference>
<dbReference type="InterPro" id="IPR000944">
    <property type="entry name" value="Tscrpt_reg_Rrf2"/>
</dbReference>
<dbReference type="Proteomes" id="UP001431776">
    <property type="component" value="Unassembled WGS sequence"/>
</dbReference>
<sequence>MDILRRNTDYALRLAVNLAGRYGDGSVSTRALSDEEDVSYQLACKLMQKLHKEGLVESDMGPKGGFRLARRPEDVPILDVIAAIQGPLRLNRCLLGDGACERQDGCPIRARIGRLQEQMDEYLGAVTLAELARNRPTQRKILQRRGRNK</sequence>
<comment type="caution">
    <text evidence="1">The sequence shown here is derived from an EMBL/GenBank/DDBJ whole genome shotgun (WGS) entry which is preliminary data.</text>
</comment>
<gene>
    <name evidence="1" type="ORF">QJ522_08215</name>
</gene>
<organism evidence="1 2">
    <name type="scientific">Anaerobaca lacustris</name>
    <dbReference type="NCBI Taxonomy" id="3044600"/>
    <lineage>
        <taxon>Bacteria</taxon>
        <taxon>Pseudomonadati</taxon>
        <taxon>Planctomycetota</taxon>
        <taxon>Phycisphaerae</taxon>
        <taxon>Sedimentisphaerales</taxon>
        <taxon>Anaerobacaceae</taxon>
        <taxon>Anaerobaca</taxon>
    </lineage>
</organism>
<dbReference type="AlphaFoldDB" id="A0AAW6TXN9"/>
<reference evidence="1" key="1">
    <citation type="submission" date="2023-05" db="EMBL/GenBank/DDBJ databases">
        <title>Anaerotaeda fermentans gen. nov., sp. nov., a novel anaerobic planctomycete of the new family within the order Sedimentisphaerales isolated from Taman Peninsula, Russia.</title>
        <authorList>
            <person name="Khomyakova M.A."/>
            <person name="Merkel A.Y."/>
            <person name="Slobodkin A.I."/>
        </authorList>
    </citation>
    <scope>NUCLEOTIDE SEQUENCE</scope>
    <source>
        <strain evidence="1">M17dextr</strain>
    </source>
</reference>
<dbReference type="NCBIfam" id="TIGR00738">
    <property type="entry name" value="rrf2_super"/>
    <property type="match status" value="1"/>
</dbReference>
<dbReference type="Pfam" id="PF02082">
    <property type="entry name" value="Rrf2"/>
    <property type="match status" value="1"/>
</dbReference>
<dbReference type="InterPro" id="IPR036390">
    <property type="entry name" value="WH_DNA-bd_sf"/>
</dbReference>
<dbReference type="Gene3D" id="1.10.10.10">
    <property type="entry name" value="Winged helix-like DNA-binding domain superfamily/Winged helix DNA-binding domain"/>
    <property type="match status" value="1"/>
</dbReference>
<name>A0AAW6TXN9_9BACT</name>